<dbReference type="OrthoDB" id="425681at2759"/>
<dbReference type="PANTHER" id="PTHR47027">
    <property type="entry name" value="REVERSE TRANSCRIPTASE DOMAIN-CONTAINING PROTEIN"/>
    <property type="match status" value="1"/>
</dbReference>
<evidence type="ECO:0000313" key="2">
    <source>
        <dbReference type="Proteomes" id="UP001153709"/>
    </source>
</evidence>
<evidence type="ECO:0000313" key="1">
    <source>
        <dbReference type="EMBL" id="CAG9828609.1"/>
    </source>
</evidence>
<dbReference type="Proteomes" id="UP001153709">
    <property type="component" value="Chromosome 10"/>
</dbReference>
<dbReference type="PANTHER" id="PTHR47027:SF20">
    <property type="entry name" value="REVERSE TRANSCRIPTASE-LIKE PROTEIN WITH RNA-DIRECTED DNA POLYMERASE DOMAIN"/>
    <property type="match status" value="1"/>
</dbReference>
<protein>
    <submittedName>
        <fullName evidence="1">Uncharacterized protein</fullName>
    </submittedName>
</protein>
<accession>A0A9N9SNX7</accession>
<sequence length="124" mass="14706">MLMIQFQEALQRLIDRINTEGERVVLKINIDKTKVMVVSRTRNMQLNISVNNKNIQKVLKFRYLGSWITEDLDPDIKIRSRIEQARTAFTNMRTLLSNSSLNLMLRYRFVKCYIYSILLYGVET</sequence>
<proteinExistence type="predicted"/>
<dbReference type="AlphaFoldDB" id="A0A9N9SNX7"/>
<keyword evidence="2" id="KW-1185">Reference proteome</keyword>
<name>A0A9N9SNX7_DIABA</name>
<organism evidence="1 2">
    <name type="scientific">Diabrotica balteata</name>
    <name type="common">Banded cucumber beetle</name>
    <dbReference type="NCBI Taxonomy" id="107213"/>
    <lineage>
        <taxon>Eukaryota</taxon>
        <taxon>Metazoa</taxon>
        <taxon>Ecdysozoa</taxon>
        <taxon>Arthropoda</taxon>
        <taxon>Hexapoda</taxon>
        <taxon>Insecta</taxon>
        <taxon>Pterygota</taxon>
        <taxon>Neoptera</taxon>
        <taxon>Endopterygota</taxon>
        <taxon>Coleoptera</taxon>
        <taxon>Polyphaga</taxon>
        <taxon>Cucujiformia</taxon>
        <taxon>Chrysomeloidea</taxon>
        <taxon>Chrysomelidae</taxon>
        <taxon>Galerucinae</taxon>
        <taxon>Diabroticina</taxon>
        <taxon>Diabroticites</taxon>
        <taxon>Diabrotica</taxon>
    </lineage>
</organism>
<feature type="non-terminal residue" evidence="1">
    <location>
        <position position="124"/>
    </location>
</feature>
<dbReference type="EMBL" id="OU898285">
    <property type="protein sequence ID" value="CAG9828609.1"/>
    <property type="molecule type" value="Genomic_DNA"/>
</dbReference>
<reference evidence="1" key="1">
    <citation type="submission" date="2022-01" db="EMBL/GenBank/DDBJ databases">
        <authorList>
            <person name="King R."/>
        </authorList>
    </citation>
    <scope>NUCLEOTIDE SEQUENCE</scope>
</reference>
<gene>
    <name evidence="1" type="ORF">DIABBA_LOCUS2520</name>
</gene>